<sequence>MVDSFSNLKESQHSFLPSQDPIPMEVHPPILPNFILRTSKDINNPKSHQEPPPPIIIQGEEEWEVSQIMDSKIKRGKLWYLVEWKGFSQEPEGSTWEPTENLKNFLEFFKDLDSLHPDKPGLNSSGALLFMVLGGKRNYQK</sequence>
<dbReference type="CDD" id="cd00024">
    <property type="entry name" value="CD_CSD"/>
    <property type="match status" value="1"/>
</dbReference>
<comment type="subcellular location">
    <subcellularLocation>
        <location evidence="1">Nucleus</location>
    </subcellularLocation>
</comment>
<feature type="compositionally biased region" description="Polar residues" evidence="3">
    <location>
        <begin position="1"/>
        <end position="17"/>
    </location>
</feature>
<evidence type="ECO:0000259" key="4">
    <source>
        <dbReference type="PROSITE" id="PS50013"/>
    </source>
</evidence>
<keyword evidence="2" id="KW-0539">Nucleus</keyword>
<dbReference type="InterPro" id="IPR000953">
    <property type="entry name" value="Chromo/chromo_shadow_dom"/>
</dbReference>
<dbReference type="GO" id="GO:0005634">
    <property type="term" value="C:nucleus"/>
    <property type="evidence" value="ECO:0007669"/>
    <property type="project" value="UniProtKB-SubCell"/>
</dbReference>
<evidence type="ECO:0000256" key="1">
    <source>
        <dbReference type="ARBA" id="ARBA00004123"/>
    </source>
</evidence>
<evidence type="ECO:0000313" key="5">
    <source>
        <dbReference type="EMBL" id="MBW0463840.1"/>
    </source>
</evidence>
<dbReference type="AlphaFoldDB" id="A0A9Q3GE10"/>
<feature type="region of interest" description="Disordered" evidence="3">
    <location>
        <begin position="1"/>
        <end position="22"/>
    </location>
</feature>
<proteinExistence type="predicted"/>
<dbReference type="OrthoDB" id="2515365at2759"/>
<organism evidence="5 6">
    <name type="scientific">Austropuccinia psidii MF-1</name>
    <dbReference type="NCBI Taxonomy" id="1389203"/>
    <lineage>
        <taxon>Eukaryota</taxon>
        <taxon>Fungi</taxon>
        <taxon>Dikarya</taxon>
        <taxon>Basidiomycota</taxon>
        <taxon>Pucciniomycotina</taxon>
        <taxon>Pucciniomycetes</taxon>
        <taxon>Pucciniales</taxon>
        <taxon>Sphaerophragmiaceae</taxon>
        <taxon>Austropuccinia</taxon>
    </lineage>
</organism>
<dbReference type="EMBL" id="AVOT02000640">
    <property type="protein sequence ID" value="MBW0463840.1"/>
    <property type="molecule type" value="Genomic_DNA"/>
</dbReference>
<dbReference type="InterPro" id="IPR016197">
    <property type="entry name" value="Chromo-like_dom_sf"/>
</dbReference>
<name>A0A9Q3GE10_9BASI</name>
<reference evidence="5" key="1">
    <citation type="submission" date="2021-03" db="EMBL/GenBank/DDBJ databases">
        <title>Draft genome sequence of rust myrtle Austropuccinia psidii MF-1, a brazilian biotype.</title>
        <authorList>
            <person name="Quecine M.C."/>
            <person name="Pachon D.M.R."/>
            <person name="Bonatelli M.L."/>
            <person name="Correr F.H."/>
            <person name="Franceschini L.M."/>
            <person name="Leite T.F."/>
            <person name="Margarido G.R.A."/>
            <person name="Almeida C.A."/>
            <person name="Ferrarezi J.A."/>
            <person name="Labate C.A."/>
        </authorList>
    </citation>
    <scope>NUCLEOTIDE SEQUENCE</scope>
    <source>
        <strain evidence="5">MF-1</strain>
    </source>
</reference>
<dbReference type="InterPro" id="IPR051219">
    <property type="entry name" value="Heterochromatin_chromo-domain"/>
</dbReference>
<dbReference type="InterPro" id="IPR023780">
    <property type="entry name" value="Chromo_domain"/>
</dbReference>
<evidence type="ECO:0000313" key="6">
    <source>
        <dbReference type="Proteomes" id="UP000765509"/>
    </source>
</evidence>
<accession>A0A9Q3GE10</accession>
<dbReference type="Pfam" id="PF00385">
    <property type="entry name" value="Chromo"/>
    <property type="match status" value="1"/>
</dbReference>
<dbReference type="Proteomes" id="UP000765509">
    <property type="component" value="Unassembled WGS sequence"/>
</dbReference>
<protein>
    <recommendedName>
        <fullName evidence="4">Chromo domain-containing protein</fullName>
    </recommendedName>
</protein>
<dbReference type="PROSITE" id="PS50013">
    <property type="entry name" value="CHROMO_2"/>
    <property type="match status" value="1"/>
</dbReference>
<keyword evidence="6" id="KW-1185">Reference proteome</keyword>
<feature type="domain" description="Chromo" evidence="4">
    <location>
        <begin position="63"/>
        <end position="103"/>
    </location>
</feature>
<dbReference type="Gene3D" id="2.40.50.40">
    <property type="match status" value="1"/>
</dbReference>
<dbReference type="GO" id="GO:0006338">
    <property type="term" value="P:chromatin remodeling"/>
    <property type="evidence" value="ECO:0007669"/>
    <property type="project" value="UniProtKB-ARBA"/>
</dbReference>
<dbReference type="SUPFAM" id="SSF54160">
    <property type="entry name" value="Chromo domain-like"/>
    <property type="match status" value="1"/>
</dbReference>
<dbReference type="PANTHER" id="PTHR22812">
    <property type="entry name" value="CHROMOBOX PROTEIN"/>
    <property type="match status" value="1"/>
</dbReference>
<evidence type="ECO:0000256" key="2">
    <source>
        <dbReference type="ARBA" id="ARBA00023242"/>
    </source>
</evidence>
<evidence type="ECO:0000256" key="3">
    <source>
        <dbReference type="SAM" id="MobiDB-lite"/>
    </source>
</evidence>
<gene>
    <name evidence="5" type="ORF">O181_003555</name>
</gene>
<comment type="caution">
    <text evidence="5">The sequence shown here is derived from an EMBL/GenBank/DDBJ whole genome shotgun (WGS) entry which is preliminary data.</text>
</comment>